<feature type="compositionally biased region" description="Polar residues" evidence="1">
    <location>
        <begin position="1"/>
        <end position="14"/>
    </location>
</feature>
<evidence type="ECO:0000313" key="3">
    <source>
        <dbReference type="Proteomes" id="UP001337655"/>
    </source>
</evidence>
<dbReference type="EMBL" id="JAVRRT010000002">
    <property type="protein sequence ID" value="KAK5174467.1"/>
    <property type="molecule type" value="Genomic_DNA"/>
</dbReference>
<protein>
    <submittedName>
        <fullName evidence="2">Uncharacterized protein</fullName>
    </submittedName>
</protein>
<evidence type="ECO:0000313" key="2">
    <source>
        <dbReference type="EMBL" id="KAK5174467.1"/>
    </source>
</evidence>
<feature type="region of interest" description="Disordered" evidence="1">
    <location>
        <begin position="145"/>
        <end position="175"/>
    </location>
</feature>
<reference evidence="2 3" key="1">
    <citation type="submission" date="2023-08" db="EMBL/GenBank/DDBJ databases">
        <title>Black Yeasts Isolated from many extreme environments.</title>
        <authorList>
            <person name="Coleine C."/>
            <person name="Stajich J.E."/>
            <person name="Selbmann L."/>
        </authorList>
    </citation>
    <scope>NUCLEOTIDE SEQUENCE [LARGE SCALE GENOMIC DNA]</scope>
    <source>
        <strain evidence="2 3">CCFEE 5935</strain>
    </source>
</reference>
<feature type="region of interest" description="Disordered" evidence="1">
    <location>
        <begin position="1"/>
        <end position="21"/>
    </location>
</feature>
<dbReference type="RefSeq" id="XP_064663136.1">
    <property type="nucleotide sequence ID" value="XM_064798809.1"/>
</dbReference>
<dbReference type="AlphaFoldDB" id="A0AAV9PME6"/>
<accession>A0AAV9PME6</accession>
<gene>
    <name evidence="2" type="ORF">LTR77_001547</name>
</gene>
<feature type="compositionally biased region" description="Polar residues" evidence="1">
    <location>
        <begin position="145"/>
        <end position="154"/>
    </location>
</feature>
<dbReference type="Proteomes" id="UP001337655">
    <property type="component" value="Unassembled WGS sequence"/>
</dbReference>
<evidence type="ECO:0000256" key="1">
    <source>
        <dbReference type="SAM" id="MobiDB-lite"/>
    </source>
</evidence>
<organism evidence="2 3">
    <name type="scientific">Saxophila tyrrhenica</name>
    <dbReference type="NCBI Taxonomy" id="1690608"/>
    <lineage>
        <taxon>Eukaryota</taxon>
        <taxon>Fungi</taxon>
        <taxon>Dikarya</taxon>
        <taxon>Ascomycota</taxon>
        <taxon>Pezizomycotina</taxon>
        <taxon>Dothideomycetes</taxon>
        <taxon>Dothideomycetidae</taxon>
        <taxon>Mycosphaerellales</taxon>
        <taxon>Extremaceae</taxon>
        <taxon>Saxophila</taxon>
    </lineage>
</organism>
<name>A0AAV9PME6_9PEZI</name>
<sequence>MGSHPQNQYGNDELNTGFAPPSTYPASIQLRLPYHDPASSLAIQQTGVPSTTGLHFQNHIGSVDVQGLHSGPWHPSNVASNQVPIGGFGSVNDTRKANTVAGRVSSYSSAQDSTYQSAQAGYGRLQLLPPPIQLCDETASNAYSDTQPQFSVKSAPTGGKAGGRRPRSKSEVTRCTKHKDGRLCNKVLKNQSDKEYAMFSCYAIWETKLTCSPVNTYLSTPSHSDVA</sequence>
<dbReference type="GeneID" id="89922895"/>
<comment type="caution">
    <text evidence="2">The sequence shown here is derived from an EMBL/GenBank/DDBJ whole genome shotgun (WGS) entry which is preliminary data.</text>
</comment>
<keyword evidence="3" id="KW-1185">Reference proteome</keyword>
<proteinExistence type="predicted"/>